<proteinExistence type="predicted"/>
<evidence type="ECO:0000313" key="3">
    <source>
        <dbReference type="Proteomes" id="UP000318733"/>
    </source>
</evidence>
<keyword evidence="3" id="KW-1185">Reference proteome</keyword>
<keyword evidence="1" id="KW-0732">Signal</keyword>
<protein>
    <recommendedName>
        <fullName evidence="4">Aromatic hydrocarbon degradation protein</fullName>
    </recommendedName>
</protein>
<name>A0A556MB88_9SPHI</name>
<dbReference type="RefSeq" id="WP_144250232.1">
    <property type="nucleotide sequence ID" value="NZ_VLPK01000005.1"/>
</dbReference>
<reference evidence="2 3" key="1">
    <citation type="submission" date="2019-07" db="EMBL/GenBank/DDBJ databases">
        <authorList>
            <person name="Huq M.A."/>
        </authorList>
    </citation>
    <scope>NUCLEOTIDE SEQUENCE [LARGE SCALE GENOMIC DNA]</scope>
    <source>
        <strain evidence="2 3">MAH-19</strain>
    </source>
</reference>
<dbReference type="AlphaFoldDB" id="A0A556MB88"/>
<gene>
    <name evidence="2" type="ORF">FO440_20750</name>
</gene>
<accession>A0A556MB88</accession>
<dbReference type="SUPFAM" id="SSF56935">
    <property type="entry name" value="Porins"/>
    <property type="match status" value="1"/>
</dbReference>
<organism evidence="2 3">
    <name type="scientific">Mucilaginibacter corticis</name>
    <dbReference type="NCBI Taxonomy" id="2597670"/>
    <lineage>
        <taxon>Bacteria</taxon>
        <taxon>Pseudomonadati</taxon>
        <taxon>Bacteroidota</taxon>
        <taxon>Sphingobacteriia</taxon>
        <taxon>Sphingobacteriales</taxon>
        <taxon>Sphingobacteriaceae</taxon>
        <taxon>Mucilaginibacter</taxon>
    </lineage>
</organism>
<evidence type="ECO:0008006" key="4">
    <source>
        <dbReference type="Google" id="ProtNLM"/>
    </source>
</evidence>
<feature type="signal peptide" evidence="1">
    <location>
        <begin position="1"/>
        <end position="21"/>
    </location>
</feature>
<comment type="caution">
    <text evidence="2">The sequence shown here is derived from an EMBL/GenBank/DDBJ whole genome shotgun (WGS) entry which is preliminary data.</text>
</comment>
<evidence type="ECO:0000313" key="2">
    <source>
        <dbReference type="EMBL" id="TSJ37197.1"/>
    </source>
</evidence>
<feature type="chain" id="PRO_5021813632" description="Aromatic hydrocarbon degradation protein" evidence="1">
    <location>
        <begin position="22"/>
        <end position="492"/>
    </location>
</feature>
<dbReference type="OrthoDB" id="9765571at2"/>
<sequence length="492" mass="52891">MRYKFLLFAIALAAVSNNGFAQYAKDAIRFSTFQTSSTSRIKAIGNAGTAIGGDLSSVSGNPAGLGYFTHSELSITPEFDGNTNKATYLGQASSATDNSVNMSNAAIVFYNRLNTPPGQDKTKGWLSVNFGIAYNRTNNFYESVQYGAKNNNNSIADYYAKLANDLGIGSDNLQAWAFDQKLIDAYGAGGGSNYTYQGNAIPGELQAGNITRVGGQSAYDFSVGANYSNKLYLGLGVGVTELRYKSTNSFTETGTASVLENNVPANRAYNSTYTQYQNTKGEGFNARLGIMYKILESVRVGAVITSPTFINVNDSFSEGLRTNIANNGNFSNGPQEYPLTYDLRTAFKAAGGLSVFIGKYGFITGDVEYIDYAGTHISSNDNYTNTYDQGIIASNYKSAVNFHTGAEIKITDAFALRGGYAIQGSPLKTGGIDTKIVTGGLGYRLGNYYIDATYVHLNSSQTILPYDIGDTTPSASANATNNNFFFTIGYRY</sequence>
<dbReference type="Gene3D" id="2.40.160.60">
    <property type="entry name" value="Outer membrane protein transport protein (OMPP1/FadL/TodX)"/>
    <property type="match status" value="1"/>
</dbReference>
<evidence type="ECO:0000256" key="1">
    <source>
        <dbReference type="SAM" id="SignalP"/>
    </source>
</evidence>
<dbReference type="EMBL" id="VLPK01000005">
    <property type="protein sequence ID" value="TSJ37197.1"/>
    <property type="molecule type" value="Genomic_DNA"/>
</dbReference>
<dbReference type="Proteomes" id="UP000318733">
    <property type="component" value="Unassembled WGS sequence"/>
</dbReference>